<dbReference type="RefSeq" id="WP_305998878.1">
    <property type="nucleotide sequence ID" value="NZ_JASNFN010000004.1"/>
</dbReference>
<name>A0ABT9I9C6_9ACTN</name>
<gene>
    <name evidence="1" type="ORF">QOZ88_05965</name>
</gene>
<dbReference type="EMBL" id="JASNFN010000004">
    <property type="protein sequence ID" value="MDP5182176.1"/>
    <property type="molecule type" value="Genomic_DNA"/>
</dbReference>
<keyword evidence="2" id="KW-1185">Reference proteome</keyword>
<proteinExistence type="predicted"/>
<accession>A0ABT9I9C6</accession>
<reference evidence="2" key="1">
    <citation type="submission" date="2023-05" db="EMBL/GenBank/DDBJ databases">
        <title>Draft genome of Pseudofrankia sp. BMG5.37.</title>
        <authorList>
            <person name="Gtari M."/>
            <person name="Ghodhbane F."/>
            <person name="Sbissi I."/>
        </authorList>
    </citation>
    <scope>NUCLEOTIDE SEQUENCE [LARGE SCALE GENOMIC DNA]</scope>
    <source>
        <strain evidence="2">BMG 814</strain>
    </source>
</reference>
<evidence type="ECO:0000313" key="1">
    <source>
        <dbReference type="EMBL" id="MDP5182176.1"/>
    </source>
</evidence>
<sequence length="94" mass="9689">MSIQIRIDPAGVAEVLRSREMAAAVDDLAEQLADQVRAGITDPDIAATVDVDSYLTDRAAAAVTIAHPAGLPIQAKHGTLTAAASALGLDVRSR</sequence>
<comment type="caution">
    <text evidence="1">The sequence shown here is derived from an EMBL/GenBank/DDBJ whole genome shotgun (WGS) entry which is preliminary data.</text>
</comment>
<evidence type="ECO:0000313" key="2">
    <source>
        <dbReference type="Proteomes" id="UP001233673"/>
    </source>
</evidence>
<organism evidence="1 2">
    <name type="scientific">Blastococcus carthaginiensis</name>
    <dbReference type="NCBI Taxonomy" id="3050034"/>
    <lineage>
        <taxon>Bacteria</taxon>
        <taxon>Bacillati</taxon>
        <taxon>Actinomycetota</taxon>
        <taxon>Actinomycetes</taxon>
        <taxon>Geodermatophilales</taxon>
        <taxon>Geodermatophilaceae</taxon>
        <taxon>Blastococcus</taxon>
    </lineage>
</organism>
<protein>
    <submittedName>
        <fullName evidence="1">Uncharacterized protein</fullName>
    </submittedName>
</protein>
<dbReference type="Proteomes" id="UP001233673">
    <property type="component" value="Unassembled WGS sequence"/>
</dbReference>